<accession>A0A7I8JG43</accession>
<evidence type="ECO:0000313" key="1">
    <source>
        <dbReference type="EMBL" id="CAA2629887.1"/>
    </source>
</evidence>
<reference evidence="1 2" key="1">
    <citation type="submission" date="2019-12" db="EMBL/GenBank/DDBJ databases">
        <authorList>
            <person name="Scholz U."/>
            <person name="Mascher M."/>
            <person name="Fiebig A."/>
        </authorList>
    </citation>
    <scope>NUCLEOTIDE SEQUENCE</scope>
</reference>
<organism evidence="1">
    <name type="scientific">Spirodela intermedia</name>
    <name type="common">Intermediate duckweed</name>
    <dbReference type="NCBI Taxonomy" id="51605"/>
    <lineage>
        <taxon>Eukaryota</taxon>
        <taxon>Viridiplantae</taxon>
        <taxon>Streptophyta</taxon>
        <taxon>Embryophyta</taxon>
        <taxon>Tracheophyta</taxon>
        <taxon>Spermatophyta</taxon>
        <taxon>Magnoliopsida</taxon>
        <taxon>Liliopsida</taxon>
        <taxon>Araceae</taxon>
        <taxon>Lemnoideae</taxon>
        <taxon>Spirodela</taxon>
    </lineage>
</organism>
<dbReference type="EMBL" id="CACRZD030000012">
    <property type="protein sequence ID" value="CAA6669130.1"/>
    <property type="molecule type" value="Genomic_DNA"/>
</dbReference>
<dbReference type="EMBL" id="LR743599">
    <property type="protein sequence ID" value="CAA2629887.1"/>
    <property type="molecule type" value="Genomic_DNA"/>
</dbReference>
<evidence type="ECO:0000313" key="2">
    <source>
        <dbReference type="Proteomes" id="UP001189122"/>
    </source>
</evidence>
<dbReference type="AlphaFoldDB" id="A0A7I8JG43"/>
<proteinExistence type="predicted"/>
<gene>
    <name evidence="1" type="ORF">SI7747_12015525</name>
</gene>
<dbReference type="Proteomes" id="UP001189122">
    <property type="component" value="Unassembled WGS sequence"/>
</dbReference>
<sequence>MQISIFLYNFRRHLRKCSHHFTTLSKHISSSSSSSSKSL</sequence>
<protein>
    <submittedName>
        <fullName evidence="1">Uncharacterized protein</fullName>
    </submittedName>
</protein>
<keyword evidence="2" id="KW-1185">Reference proteome</keyword>
<name>A0A7I8JG43_SPIIN</name>